<evidence type="ECO:0000313" key="2">
    <source>
        <dbReference type="Proteomes" id="UP000265520"/>
    </source>
</evidence>
<proteinExistence type="predicted"/>
<sequence length="52" mass="5642">MVVGWKVSDSGTSPGGRHSLCGKNIFLRTSNILHPVYISLFALYPPPVELGE</sequence>
<reference evidence="1 2" key="1">
    <citation type="journal article" date="2018" name="Front. Plant Sci.">
        <title>Red Clover (Trifolium pratense) and Zigzag Clover (T. medium) - A Picture of Genomic Similarities and Differences.</title>
        <authorList>
            <person name="Dluhosova J."/>
            <person name="Istvanek J."/>
            <person name="Nedelnik J."/>
            <person name="Repkova J."/>
        </authorList>
    </citation>
    <scope>NUCLEOTIDE SEQUENCE [LARGE SCALE GENOMIC DNA]</scope>
    <source>
        <strain evidence="2">cv. 10/8</strain>
        <tissue evidence="1">Leaf</tissue>
    </source>
</reference>
<organism evidence="1 2">
    <name type="scientific">Trifolium medium</name>
    <dbReference type="NCBI Taxonomy" id="97028"/>
    <lineage>
        <taxon>Eukaryota</taxon>
        <taxon>Viridiplantae</taxon>
        <taxon>Streptophyta</taxon>
        <taxon>Embryophyta</taxon>
        <taxon>Tracheophyta</taxon>
        <taxon>Spermatophyta</taxon>
        <taxon>Magnoliopsida</taxon>
        <taxon>eudicotyledons</taxon>
        <taxon>Gunneridae</taxon>
        <taxon>Pentapetalae</taxon>
        <taxon>rosids</taxon>
        <taxon>fabids</taxon>
        <taxon>Fabales</taxon>
        <taxon>Fabaceae</taxon>
        <taxon>Papilionoideae</taxon>
        <taxon>50 kb inversion clade</taxon>
        <taxon>NPAAA clade</taxon>
        <taxon>Hologalegina</taxon>
        <taxon>IRL clade</taxon>
        <taxon>Trifolieae</taxon>
        <taxon>Trifolium</taxon>
    </lineage>
</organism>
<keyword evidence="2" id="KW-1185">Reference proteome</keyword>
<evidence type="ECO:0000313" key="1">
    <source>
        <dbReference type="EMBL" id="MCI08344.1"/>
    </source>
</evidence>
<name>A0A392P980_9FABA</name>
<dbReference type="EMBL" id="LXQA010068719">
    <property type="protein sequence ID" value="MCI08344.1"/>
    <property type="molecule type" value="Genomic_DNA"/>
</dbReference>
<dbReference type="AlphaFoldDB" id="A0A392P980"/>
<protein>
    <submittedName>
        <fullName evidence="1">Uncharacterized protein</fullName>
    </submittedName>
</protein>
<comment type="caution">
    <text evidence="1">The sequence shown here is derived from an EMBL/GenBank/DDBJ whole genome shotgun (WGS) entry which is preliminary data.</text>
</comment>
<dbReference type="Proteomes" id="UP000265520">
    <property type="component" value="Unassembled WGS sequence"/>
</dbReference>
<accession>A0A392P980</accession>
<feature type="non-terminal residue" evidence="1">
    <location>
        <position position="52"/>
    </location>
</feature>